<feature type="transmembrane region" description="Helical" evidence="1">
    <location>
        <begin position="167"/>
        <end position="188"/>
    </location>
</feature>
<organism evidence="2 3">
    <name type="scientific">Kinneretia aquatilis</name>
    <dbReference type="NCBI Taxonomy" id="2070761"/>
    <lineage>
        <taxon>Bacteria</taxon>
        <taxon>Pseudomonadati</taxon>
        <taxon>Pseudomonadota</taxon>
        <taxon>Betaproteobacteria</taxon>
        <taxon>Burkholderiales</taxon>
        <taxon>Sphaerotilaceae</taxon>
        <taxon>Roseateles</taxon>
    </lineage>
</organism>
<accession>A0A2N8L3G4</accession>
<feature type="transmembrane region" description="Helical" evidence="1">
    <location>
        <begin position="82"/>
        <end position="108"/>
    </location>
</feature>
<keyword evidence="1" id="KW-0812">Transmembrane</keyword>
<sequence length="618" mass="68790">MRSELLRFKWVTGLLTLAHVMTLVFLNRLADMQQQTYPVDRLFMLTYMAVAFLWAIFQIGSYRKASKWLWLLHRPVPHHTMFASMVAVAAINLLICVFVPMLATLLVLDFGSDRLIDAHRYGMPVHGWVLALSAWLAGVCAVLSVRPTAAVVLIVPIWLMWSFAHSASVLFTEVLGMLVLLAIASTQFKPNRDEHVRSNALVVLTALPLQMGLYFVLVIAAIGYEFLMMFAGTHPLNMPVPPRGGYTEAVRQEPAELLSGLLAASKDERAAVWAEQMPLLTPQSISTRMRSYPVRHQAYQERIVQWEDSKQRIEWTFSHDDMMFHGRDVRSGASKGVWGVKGFADPTPFAQVPTPFDGQYLLTPRVIYQIDLAQQRTLEQVRLADDEVFIAAPLTFGEQVLAVTSQGMRLFGPDRATYDQTAGTVRQLSERQVWRIPGVPFVQAMGQTQGAGSLSRLDAAELVDGWLIGLTFGGYYNGESIRQILLHVDAQGAVQVLAERALQNDFPVWYETVAWWLSPVHFAVRHAPVVLLDNGIVQGASVWGTPDAAQLTRALVLNAASVLLALWWMRRTALQARRKLLWLVMTALGGLPALLSLLLIEKRLPKPSQAGAVAGVPA</sequence>
<keyword evidence="1" id="KW-1133">Transmembrane helix</keyword>
<comment type="caution">
    <text evidence="2">The sequence shown here is derived from an EMBL/GenBank/DDBJ whole genome shotgun (WGS) entry which is preliminary data.</text>
</comment>
<evidence type="ECO:0000313" key="3">
    <source>
        <dbReference type="Proteomes" id="UP000235916"/>
    </source>
</evidence>
<keyword evidence="3" id="KW-1185">Reference proteome</keyword>
<feature type="transmembrane region" description="Helical" evidence="1">
    <location>
        <begin position="580"/>
        <end position="600"/>
    </location>
</feature>
<dbReference type="AlphaFoldDB" id="A0A2N8L3G4"/>
<feature type="transmembrane region" description="Helical" evidence="1">
    <location>
        <begin position="128"/>
        <end position="161"/>
    </location>
</feature>
<feature type="transmembrane region" description="Helical" evidence="1">
    <location>
        <begin position="12"/>
        <end position="30"/>
    </location>
</feature>
<protein>
    <submittedName>
        <fullName evidence="2">Uncharacterized protein</fullName>
    </submittedName>
</protein>
<gene>
    <name evidence="2" type="ORF">C1O66_02315</name>
</gene>
<feature type="transmembrane region" description="Helical" evidence="1">
    <location>
        <begin position="200"/>
        <end position="224"/>
    </location>
</feature>
<proteinExistence type="predicted"/>
<reference evidence="2 3" key="1">
    <citation type="submission" date="2018-01" db="EMBL/GenBank/DDBJ databases">
        <title>Draft genome sequence of Paucibacter aquatile CR182 isolated from freshwater of the Nakdong River.</title>
        <authorList>
            <person name="Choi A."/>
            <person name="Chung E.J."/>
        </authorList>
    </citation>
    <scope>NUCLEOTIDE SEQUENCE [LARGE SCALE GENOMIC DNA]</scope>
    <source>
        <strain evidence="2 3">CR182</strain>
    </source>
</reference>
<evidence type="ECO:0000256" key="1">
    <source>
        <dbReference type="SAM" id="Phobius"/>
    </source>
</evidence>
<dbReference type="EMBL" id="POSP01000001">
    <property type="protein sequence ID" value="PND40238.1"/>
    <property type="molecule type" value="Genomic_DNA"/>
</dbReference>
<feature type="transmembrane region" description="Helical" evidence="1">
    <location>
        <begin position="42"/>
        <end position="62"/>
    </location>
</feature>
<name>A0A2N8L3G4_9BURK</name>
<evidence type="ECO:0000313" key="2">
    <source>
        <dbReference type="EMBL" id="PND40238.1"/>
    </source>
</evidence>
<feature type="transmembrane region" description="Helical" evidence="1">
    <location>
        <begin position="551"/>
        <end position="568"/>
    </location>
</feature>
<dbReference type="Proteomes" id="UP000235916">
    <property type="component" value="Unassembled WGS sequence"/>
</dbReference>
<keyword evidence="1" id="KW-0472">Membrane</keyword>